<dbReference type="Proteomes" id="UP000657574">
    <property type="component" value="Unassembled WGS sequence"/>
</dbReference>
<dbReference type="SUPFAM" id="SSF50118">
    <property type="entry name" value="Cell growth inhibitor/plasmid maintenance toxic component"/>
    <property type="match status" value="1"/>
</dbReference>
<dbReference type="AlphaFoldDB" id="A0A917NFZ5"/>
<reference evidence="3" key="1">
    <citation type="journal article" date="2014" name="Int. J. Syst. Evol. Microbiol.">
        <title>Complete genome sequence of Corynebacterium casei LMG S-19264T (=DSM 44701T), isolated from a smear-ripened cheese.</title>
        <authorList>
            <consortium name="US DOE Joint Genome Institute (JGI-PGF)"/>
            <person name="Walter F."/>
            <person name="Albersmeier A."/>
            <person name="Kalinowski J."/>
            <person name="Ruckert C."/>
        </authorList>
    </citation>
    <scope>NUCLEOTIDE SEQUENCE</scope>
    <source>
        <strain evidence="3">JCM 3086</strain>
    </source>
</reference>
<dbReference type="Gene3D" id="2.30.30.440">
    <property type="entry name" value="Domain of unknown function DUF1918"/>
    <property type="match status" value="1"/>
</dbReference>
<proteinExistence type="predicted"/>
<dbReference type="RefSeq" id="WP_189308945.1">
    <property type="nucleotide sequence ID" value="NZ_BMQA01000001.1"/>
</dbReference>
<evidence type="ECO:0000313" key="4">
    <source>
        <dbReference type="Proteomes" id="UP000657574"/>
    </source>
</evidence>
<name>A0A917NFZ5_9ACTN</name>
<sequence>MASSAPARKSDRTAGRPRVEATGTGTRARVGGEIVVHATTSGAVTRDGEVVEVHHRNGSPPYDVRRADDERVTLCFPGPDADVRCSTHTPNPGTAPS</sequence>
<feature type="compositionally biased region" description="Basic and acidic residues" evidence="1">
    <location>
        <begin position="8"/>
        <end position="19"/>
    </location>
</feature>
<feature type="region of interest" description="Disordered" evidence="1">
    <location>
        <begin position="1"/>
        <end position="27"/>
    </location>
</feature>
<gene>
    <name evidence="3" type="ORF">GCM10010121_001140</name>
</gene>
<accession>A0A917NFZ5</accession>
<organism evidence="3 4">
    <name type="scientific">Streptomyces brasiliensis</name>
    <dbReference type="NCBI Taxonomy" id="1954"/>
    <lineage>
        <taxon>Bacteria</taxon>
        <taxon>Bacillati</taxon>
        <taxon>Actinomycetota</taxon>
        <taxon>Actinomycetes</taxon>
        <taxon>Kitasatosporales</taxon>
        <taxon>Streptomycetaceae</taxon>
        <taxon>Streptomyces</taxon>
    </lineage>
</organism>
<reference evidence="3" key="2">
    <citation type="submission" date="2020-09" db="EMBL/GenBank/DDBJ databases">
        <authorList>
            <person name="Sun Q."/>
            <person name="Ohkuma M."/>
        </authorList>
    </citation>
    <scope>NUCLEOTIDE SEQUENCE</scope>
    <source>
        <strain evidence="3">JCM 3086</strain>
    </source>
</reference>
<evidence type="ECO:0000313" key="3">
    <source>
        <dbReference type="EMBL" id="GGI94538.1"/>
    </source>
</evidence>
<evidence type="ECO:0000256" key="1">
    <source>
        <dbReference type="SAM" id="MobiDB-lite"/>
    </source>
</evidence>
<comment type="caution">
    <text evidence="3">The sequence shown here is derived from an EMBL/GenBank/DDBJ whole genome shotgun (WGS) entry which is preliminary data.</text>
</comment>
<dbReference type="InterPro" id="IPR015035">
    <property type="entry name" value="DUF1918"/>
</dbReference>
<evidence type="ECO:0000259" key="2">
    <source>
        <dbReference type="Pfam" id="PF08940"/>
    </source>
</evidence>
<protein>
    <recommendedName>
        <fullName evidence="2">DUF1918 domain-containing protein</fullName>
    </recommendedName>
</protein>
<dbReference type="EMBL" id="BMQA01000001">
    <property type="protein sequence ID" value="GGI94538.1"/>
    <property type="molecule type" value="Genomic_DNA"/>
</dbReference>
<dbReference type="Pfam" id="PF08940">
    <property type="entry name" value="DUF1918"/>
    <property type="match status" value="1"/>
</dbReference>
<feature type="domain" description="DUF1918" evidence="2">
    <location>
        <begin position="27"/>
        <end position="83"/>
    </location>
</feature>
<keyword evidence="4" id="KW-1185">Reference proteome</keyword>